<dbReference type="PANTHER" id="PTHR12526:SF600">
    <property type="entry name" value="GLYCOSYL TRANSFERASE GROUP 1"/>
    <property type="match status" value="1"/>
</dbReference>
<dbReference type="RefSeq" id="WP_327789439.1">
    <property type="nucleotide sequence ID" value="NZ_JARGEQ010000104.1"/>
</dbReference>
<dbReference type="SUPFAM" id="SSF53756">
    <property type="entry name" value="UDP-Glycosyltransferase/glycogen phosphorylase"/>
    <property type="match status" value="1"/>
</dbReference>
<evidence type="ECO:0000313" key="3">
    <source>
        <dbReference type="Proteomes" id="UP001301140"/>
    </source>
</evidence>
<keyword evidence="3" id="KW-1185">Reference proteome</keyword>
<dbReference type="Pfam" id="PF13579">
    <property type="entry name" value="Glyco_trans_4_4"/>
    <property type="match status" value="1"/>
</dbReference>
<dbReference type="EMBL" id="JARGEQ010000104">
    <property type="protein sequence ID" value="MDF1587016.1"/>
    <property type="molecule type" value="Genomic_DNA"/>
</dbReference>
<protein>
    <submittedName>
        <fullName evidence="2">Glycosyltransferase</fullName>
        <ecNumber evidence="2">2.4.-.-</ecNumber>
    </submittedName>
</protein>
<dbReference type="InterPro" id="IPR028098">
    <property type="entry name" value="Glyco_trans_4-like_N"/>
</dbReference>
<dbReference type="Pfam" id="PF13692">
    <property type="entry name" value="Glyco_trans_1_4"/>
    <property type="match status" value="1"/>
</dbReference>
<keyword evidence="2" id="KW-0328">Glycosyltransferase</keyword>
<sequence length="395" mass="44400">MSSRPRALVVAPQPFFAPRGTPFSVYYRTLITAQEGYEVDLLCYGRGEDVDLPGIRIVRIPAMSWLGPIKIGPSAAKLFLDIFIFAYSLWLLSTRRYAFVHAHEESVFFLRFMKPIFGFKLIYDMHSSLPEQLRNYKFTESRLIIGAFEWLERTCLKAADAVITICPELAHYARAQMPDPSRHELIENSIFEDVKLARPKRGEAPETIEMPMPSNRRVVLYAGTFEAYQGLDILIPAFAEVKRAVPDAFLLMVGGSPAQVERYRTLAASHEIEPDDIAFTGSVPPTVARRYTKAADVLVSPRSSGSNTPLKIYEQLASGVPLVATSILSHTQVLDEKVCFLAEPEPRSFAAGMIRALTDEIGRARVSAGALQRYREQYSRPIYETKMRRVLAMVA</sequence>
<gene>
    <name evidence="2" type="ORF">PZ740_11565</name>
</gene>
<proteinExistence type="predicted"/>
<feature type="domain" description="Glycosyltransferase subfamily 4-like N-terminal" evidence="1">
    <location>
        <begin position="33"/>
        <end position="188"/>
    </location>
</feature>
<accession>A0AAP3XS59</accession>
<dbReference type="EC" id="2.4.-.-" evidence="2"/>
<dbReference type="Proteomes" id="UP001301140">
    <property type="component" value="Unassembled WGS sequence"/>
</dbReference>
<name>A0AAP3XS59_9PROT</name>
<reference evidence="2 3" key="1">
    <citation type="submission" date="2023-03" db="EMBL/GenBank/DDBJ databases">
        <title>YIM 152171 draft genome.</title>
        <authorList>
            <person name="Yang Z."/>
        </authorList>
    </citation>
    <scope>NUCLEOTIDE SEQUENCE [LARGE SCALE GENOMIC DNA]</scope>
    <source>
        <strain evidence="2 3">YIM 152171</strain>
    </source>
</reference>
<evidence type="ECO:0000313" key="2">
    <source>
        <dbReference type="EMBL" id="MDF1587016.1"/>
    </source>
</evidence>
<keyword evidence="2" id="KW-0808">Transferase</keyword>
<organism evidence="2 3">
    <name type="scientific">Marinimicrococcus flavescens</name>
    <dbReference type="NCBI Taxonomy" id="3031815"/>
    <lineage>
        <taxon>Bacteria</taxon>
        <taxon>Pseudomonadati</taxon>
        <taxon>Pseudomonadota</taxon>
        <taxon>Alphaproteobacteria</taxon>
        <taxon>Geminicoccales</taxon>
        <taxon>Geminicoccaceae</taxon>
        <taxon>Marinimicrococcus</taxon>
    </lineage>
</organism>
<dbReference type="PANTHER" id="PTHR12526">
    <property type="entry name" value="GLYCOSYLTRANSFERASE"/>
    <property type="match status" value="1"/>
</dbReference>
<dbReference type="Gene3D" id="3.40.50.2000">
    <property type="entry name" value="Glycogen Phosphorylase B"/>
    <property type="match status" value="2"/>
</dbReference>
<comment type="caution">
    <text evidence="2">The sequence shown here is derived from an EMBL/GenBank/DDBJ whole genome shotgun (WGS) entry which is preliminary data.</text>
</comment>
<evidence type="ECO:0000259" key="1">
    <source>
        <dbReference type="Pfam" id="PF13579"/>
    </source>
</evidence>
<dbReference type="GO" id="GO:0016757">
    <property type="term" value="F:glycosyltransferase activity"/>
    <property type="evidence" value="ECO:0007669"/>
    <property type="project" value="UniProtKB-KW"/>
</dbReference>
<dbReference type="AlphaFoldDB" id="A0AAP3XS59"/>